<comment type="subcellular location">
    <subcellularLocation>
        <location evidence="10">Cell membrane</location>
        <topology evidence="10">Peripheral membrane protein</topology>
    </subcellularLocation>
    <subcellularLocation>
        <location evidence="2">Membrane</location>
        <topology evidence="2">Peripheral membrane protein</topology>
    </subcellularLocation>
</comment>
<keyword evidence="6 10" id="KW-0406">Ion transport</keyword>
<dbReference type="CDD" id="cd12151">
    <property type="entry name" value="F1-ATPase_gamma"/>
    <property type="match status" value="1"/>
</dbReference>
<evidence type="ECO:0000256" key="8">
    <source>
        <dbReference type="ARBA" id="ARBA00023196"/>
    </source>
</evidence>
<keyword evidence="10" id="KW-1003">Cell membrane</keyword>
<gene>
    <name evidence="10" type="primary">atpG</name>
    <name evidence="11" type="ORF">GEMMAAP_04355</name>
</gene>
<dbReference type="HAMAP" id="MF_00815">
    <property type="entry name" value="ATP_synth_gamma_bact"/>
    <property type="match status" value="1"/>
</dbReference>
<dbReference type="PROSITE" id="PS00153">
    <property type="entry name" value="ATPASE_GAMMA"/>
    <property type="match status" value="1"/>
</dbReference>
<dbReference type="GO" id="GO:0005886">
    <property type="term" value="C:plasma membrane"/>
    <property type="evidence" value="ECO:0007669"/>
    <property type="project" value="UniProtKB-SubCell"/>
</dbReference>
<evidence type="ECO:0000313" key="12">
    <source>
        <dbReference type="Proteomes" id="UP000076404"/>
    </source>
</evidence>
<dbReference type="InterPro" id="IPR035968">
    <property type="entry name" value="ATP_synth_F1_ATPase_gsu"/>
</dbReference>
<proteinExistence type="inferred from homology"/>
<evidence type="ECO:0000256" key="10">
    <source>
        <dbReference type="HAMAP-Rule" id="MF_00815"/>
    </source>
</evidence>
<evidence type="ECO:0000256" key="5">
    <source>
        <dbReference type="ARBA" id="ARBA00022781"/>
    </source>
</evidence>
<keyword evidence="8 10" id="KW-0139">CF(1)</keyword>
<name>A0A143BIA0_9BACT</name>
<dbReference type="Gene3D" id="1.10.287.80">
    <property type="entry name" value="ATP synthase, gamma subunit, helix hairpin domain"/>
    <property type="match status" value="1"/>
</dbReference>
<organism evidence="11 12">
    <name type="scientific">Gemmatimonas phototrophica</name>
    <dbReference type="NCBI Taxonomy" id="1379270"/>
    <lineage>
        <taxon>Bacteria</taxon>
        <taxon>Pseudomonadati</taxon>
        <taxon>Gemmatimonadota</taxon>
        <taxon>Gemmatimonadia</taxon>
        <taxon>Gemmatimonadales</taxon>
        <taxon>Gemmatimonadaceae</taxon>
        <taxon>Gemmatimonas</taxon>
    </lineage>
</organism>
<protein>
    <recommendedName>
        <fullName evidence="10">ATP synthase gamma chain</fullName>
    </recommendedName>
    <alternativeName>
        <fullName evidence="10">ATP synthase F1 sector gamma subunit</fullName>
    </alternativeName>
    <alternativeName>
        <fullName evidence="10">F-ATPase gamma subunit</fullName>
    </alternativeName>
</protein>
<dbReference type="Proteomes" id="UP000076404">
    <property type="component" value="Chromosome"/>
</dbReference>
<reference evidence="11 12" key="2">
    <citation type="journal article" date="2016" name="Environ. Microbiol. Rep.">
        <title>Metagenomic evidence for the presence of phototrophic Gemmatimonadetes bacteria in diverse environments.</title>
        <authorList>
            <person name="Zeng Y."/>
            <person name="Baumbach J."/>
            <person name="Barbosa E.G."/>
            <person name="Azevedo V."/>
            <person name="Zhang C."/>
            <person name="Koblizek M."/>
        </authorList>
    </citation>
    <scope>NUCLEOTIDE SEQUENCE [LARGE SCALE GENOMIC DNA]</scope>
    <source>
        <strain evidence="11 12">AP64</strain>
    </source>
</reference>
<dbReference type="AlphaFoldDB" id="A0A143BIA0"/>
<accession>A0A143BIA0</accession>
<evidence type="ECO:0000256" key="2">
    <source>
        <dbReference type="ARBA" id="ARBA00004170"/>
    </source>
</evidence>
<comment type="similarity">
    <text evidence="3 10">Belongs to the ATPase gamma chain family.</text>
</comment>
<dbReference type="EMBL" id="CP011454">
    <property type="protein sequence ID" value="AMW04272.1"/>
    <property type="molecule type" value="Genomic_DNA"/>
</dbReference>
<dbReference type="PRINTS" id="PR00126">
    <property type="entry name" value="ATPASEGAMMA"/>
</dbReference>
<sequence length="290" mass="31278">MAKGRELKGRIKSVENTRKITRTMEMVATSKMKRAADRVSAARPYALALGEVLSHVYTPELAEQFPLLRRPAQIKRAALVVLTANRGLCGAFNTNLLRESRARLTEWEGQGVSVELHVVGRKGIGFYKYLGRTLAGSRADIGDRPSSADAASLIDGLMERFAAGDLDAVFITYAKYKSALSTPPATEQVLPVVAPATVGGSDVARDFILAPSATEILEALLPLYVRNSVYRALVETAAGEQGARRTAMKNATDNATEMLQLLKRTYNSARQAQITQEIAEIVGGASALQG</sequence>
<dbReference type="RefSeq" id="WP_026850084.1">
    <property type="nucleotide sequence ID" value="NZ_CP011454.1"/>
</dbReference>
<dbReference type="GO" id="GO:0042777">
    <property type="term" value="P:proton motive force-driven plasma membrane ATP synthesis"/>
    <property type="evidence" value="ECO:0007669"/>
    <property type="project" value="UniProtKB-UniRule"/>
</dbReference>
<evidence type="ECO:0000256" key="4">
    <source>
        <dbReference type="ARBA" id="ARBA00022448"/>
    </source>
</evidence>
<evidence type="ECO:0000256" key="9">
    <source>
        <dbReference type="ARBA" id="ARBA00023310"/>
    </source>
</evidence>
<evidence type="ECO:0000313" key="11">
    <source>
        <dbReference type="EMBL" id="AMW04272.1"/>
    </source>
</evidence>
<dbReference type="KEGG" id="gph:GEMMAAP_04355"/>
<dbReference type="PANTHER" id="PTHR11693:SF22">
    <property type="entry name" value="ATP SYNTHASE SUBUNIT GAMMA, MITOCHONDRIAL"/>
    <property type="match status" value="1"/>
</dbReference>
<evidence type="ECO:0000256" key="7">
    <source>
        <dbReference type="ARBA" id="ARBA00023136"/>
    </source>
</evidence>
<dbReference type="Pfam" id="PF00231">
    <property type="entry name" value="ATP-synt"/>
    <property type="match status" value="1"/>
</dbReference>
<evidence type="ECO:0000256" key="1">
    <source>
        <dbReference type="ARBA" id="ARBA00003456"/>
    </source>
</evidence>
<keyword evidence="4 10" id="KW-0813">Transport</keyword>
<dbReference type="PANTHER" id="PTHR11693">
    <property type="entry name" value="ATP SYNTHASE GAMMA CHAIN"/>
    <property type="match status" value="1"/>
</dbReference>
<reference evidence="11 12" key="1">
    <citation type="journal article" date="2014" name="Proc. Natl. Acad. Sci. U.S.A.">
        <title>Functional type 2 photosynthetic reaction centers found in the rare bacterial phylum Gemmatimonadetes.</title>
        <authorList>
            <person name="Zeng Y."/>
            <person name="Feng F."/>
            <person name="Medova H."/>
            <person name="Dean J."/>
            <person name="Koblizek M."/>
        </authorList>
    </citation>
    <scope>NUCLEOTIDE SEQUENCE [LARGE SCALE GENOMIC DNA]</scope>
    <source>
        <strain evidence="11 12">AP64</strain>
    </source>
</reference>
<dbReference type="NCBIfam" id="TIGR01146">
    <property type="entry name" value="ATPsyn_F1gamma"/>
    <property type="match status" value="1"/>
</dbReference>
<keyword evidence="12" id="KW-1185">Reference proteome</keyword>
<dbReference type="SUPFAM" id="SSF52943">
    <property type="entry name" value="ATP synthase (F1-ATPase), gamma subunit"/>
    <property type="match status" value="1"/>
</dbReference>
<keyword evidence="9 10" id="KW-0066">ATP synthesis</keyword>
<dbReference type="OrthoDB" id="9812769at2"/>
<dbReference type="InterPro" id="IPR000131">
    <property type="entry name" value="ATP_synth_F1_gsu"/>
</dbReference>
<dbReference type="InterPro" id="IPR023632">
    <property type="entry name" value="ATP_synth_F1_gsu_CS"/>
</dbReference>
<dbReference type="NCBIfam" id="NF009960">
    <property type="entry name" value="PRK13427.1"/>
    <property type="match status" value="1"/>
</dbReference>
<dbReference type="GO" id="GO:0046933">
    <property type="term" value="F:proton-transporting ATP synthase activity, rotational mechanism"/>
    <property type="evidence" value="ECO:0007669"/>
    <property type="project" value="UniProtKB-UniRule"/>
</dbReference>
<keyword evidence="5 10" id="KW-0375">Hydrogen ion transport</keyword>
<dbReference type="STRING" id="1379270.GEMMAAP_04355"/>
<evidence type="ECO:0000256" key="6">
    <source>
        <dbReference type="ARBA" id="ARBA00023065"/>
    </source>
</evidence>
<dbReference type="GO" id="GO:0005524">
    <property type="term" value="F:ATP binding"/>
    <property type="evidence" value="ECO:0007669"/>
    <property type="project" value="UniProtKB-UniRule"/>
</dbReference>
<comment type="subunit">
    <text evidence="10">F-type ATPases have 2 components, CF(1) - the catalytic core - and CF(0) - the membrane proton channel. CF(1) has five subunits: alpha(3), beta(3), gamma(1), delta(1), epsilon(1). CF(0) has three main subunits: a, b and c.</text>
</comment>
<dbReference type="GO" id="GO:0045259">
    <property type="term" value="C:proton-transporting ATP synthase complex"/>
    <property type="evidence" value="ECO:0007669"/>
    <property type="project" value="UniProtKB-KW"/>
</dbReference>
<comment type="function">
    <text evidence="1 10">Produces ATP from ADP in the presence of a proton gradient across the membrane. The gamma chain is believed to be important in regulating ATPase activity and the flow of protons through the CF(0) complex.</text>
</comment>
<evidence type="ECO:0000256" key="3">
    <source>
        <dbReference type="ARBA" id="ARBA00007681"/>
    </source>
</evidence>
<dbReference type="eggNOG" id="COG0224">
    <property type="taxonomic scope" value="Bacteria"/>
</dbReference>
<dbReference type="Gene3D" id="3.40.1380.10">
    <property type="match status" value="1"/>
</dbReference>
<keyword evidence="7 10" id="KW-0472">Membrane</keyword>